<dbReference type="EMBL" id="CAJNXB010004095">
    <property type="protein sequence ID" value="CAF3354497.1"/>
    <property type="molecule type" value="Genomic_DNA"/>
</dbReference>
<dbReference type="PRINTS" id="PR00369">
    <property type="entry name" value="FLAVODOXIN"/>
</dbReference>
<dbReference type="EMBL" id="CAJOBP010002711">
    <property type="protein sequence ID" value="CAF4370058.1"/>
    <property type="molecule type" value="Genomic_DNA"/>
</dbReference>
<evidence type="ECO:0000256" key="5">
    <source>
        <dbReference type="ARBA" id="ARBA00012989"/>
    </source>
</evidence>
<evidence type="ECO:0000256" key="11">
    <source>
        <dbReference type="ARBA" id="ARBA00022857"/>
    </source>
</evidence>
<evidence type="ECO:0000313" key="17">
    <source>
        <dbReference type="EMBL" id="CAF4370058.1"/>
    </source>
</evidence>
<keyword evidence="13" id="KW-0560">Oxidoreductase</keyword>
<protein>
    <recommendedName>
        <fullName evidence="5">nitric-oxide synthase (NADPH)</fullName>
        <ecNumber evidence="5">1.14.13.39</ecNumber>
    </recommendedName>
</protein>
<keyword evidence="11" id="KW-0521">NADP</keyword>
<keyword evidence="14" id="KW-0408">Iron</keyword>
<comment type="cofactor">
    <cofactor evidence="2">
        <name>heme b</name>
        <dbReference type="ChEBI" id="CHEBI:60344"/>
    </cofactor>
</comment>
<comment type="cofactor">
    <cofactor evidence="1">
        <name>FMN</name>
        <dbReference type="ChEBI" id="CHEBI:58210"/>
    </cofactor>
</comment>
<comment type="similarity">
    <text evidence="4">Belongs to the NOS family.</text>
</comment>
<dbReference type="Pfam" id="PF02898">
    <property type="entry name" value="NO_synthase"/>
    <property type="match status" value="1"/>
</dbReference>
<dbReference type="Gene3D" id="3.90.340.10">
    <property type="entry name" value="Nitric Oxide Synthase, Chain A, domain 1"/>
    <property type="match status" value="1"/>
</dbReference>
<feature type="non-terminal residue" evidence="17">
    <location>
        <position position="1"/>
    </location>
</feature>
<dbReference type="InterPro" id="IPR029039">
    <property type="entry name" value="Flavoprotein-like_sf"/>
</dbReference>
<gene>
    <name evidence="16" type="ORF">TIS948_LOCUS23582</name>
    <name evidence="17" type="ORF">UJA718_LOCUS17031</name>
</gene>
<evidence type="ECO:0000256" key="4">
    <source>
        <dbReference type="ARBA" id="ARBA00006267"/>
    </source>
</evidence>
<evidence type="ECO:0000259" key="15">
    <source>
        <dbReference type="PROSITE" id="PS50902"/>
    </source>
</evidence>
<dbReference type="Gene3D" id="2.40.30.10">
    <property type="entry name" value="Translation factors"/>
    <property type="match status" value="1"/>
</dbReference>
<dbReference type="PANTHER" id="PTHR43410:SF1">
    <property type="entry name" value="NITRIC OXIDE SYNTHASE"/>
    <property type="match status" value="1"/>
</dbReference>
<dbReference type="GO" id="GO:0004517">
    <property type="term" value="F:nitric-oxide synthase activity"/>
    <property type="evidence" value="ECO:0007669"/>
    <property type="project" value="UniProtKB-EC"/>
</dbReference>
<evidence type="ECO:0000256" key="9">
    <source>
        <dbReference type="ARBA" id="ARBA00022723"/>
    </source>
</evidence>
<dbReference type="Proteomes" id="UP000663825">
    <property type="component" value="Unassembled WGS sequence"/>
</dbReference>
<keyword evidence="6" id="KW-0349">Heme</keyword>
<evidence type="ECO:0000256" key="3">
    <source>
        <dbReference type="ARBA" id="ARBA00001974"/>
    </source>
</evidence>
<dbReference type="AlphaFoldDB" id="A0A820M840"/>
<keyword evidence="8" id="KW-0288">FMN</keyword>
<dbReference type="Gene3D" id="1.20.990.10">
    <property type="entry name" value="NADPH-cytochrome p450 Reductase, Chain A, domain 3"/>
    <property type="match status" value="1"/>
</dbReference>
<evidence type="ECO:0000256" key="7">
    <source>
        <dbReference type="ARBA" id="ARBA00022630"/>
    </source>
</evidence>
<dbReference type="GO" id="GO:0046872">
    <property type="term" value="F:metal ion binding"/>
    <property type="evidence" value="ECO:0007669"/>
    <property type="project" value="UniProtKB-KW"/>
</dbReference>
<dbReference type="GO" id="GO:0005516">
    <property type="term" value="F:calmodulin binding"/>
    <property type="evidence" value="ECO:0007669"/>
    <property type="project" value="UniProtKB-KW"/>
</dbReference>
<dbReference type="InterPro" id="IPR023173">
    <property type="entry name" value="NADPH_Cyt_P450_Rdtase_alpha"/>
</dbReference>
<evidence type="ECO:0000256" key="14">
    <source>
        <dbReference type="ARBA" id="ARBA00023004"/>
    </source>
</evidence>
<evidence type="ECO:0000256" key="10">
    <source>
        <dbReference type="ARBA" id="ARBA00022827"/>
    </source>
</evidence>
<comment type="caution">
    <text evidence="17">The sequence shown here is derived from an EMBL/GenBank/DDBJ whole genome shotgun (WGS) entry which is preliminary data.</text>
</comment>
<keyword evidence="10" id="KW-0274">FAD</keyword>
<evidence type="ECO:0000256" key="13">
    <source>
        <dbReference type="ARBA" id="ARBA00023002"/>
    </source>
</evidence>
<sequence>AVLYSFQKAKVTIVDHHTAAAGFMKFMNQEAKQRGNTPADWIWLVPPISGGMSSLFHQEMFNYVVKPRVLDQRDPWTYYAPFLRNKQAIKMSPKNKHRHCWLILRAARVIIGFGLRAIKRRISVHVLYASASGTAQSYAQQMTKRLTINGYHAQLMLLDTYTFDQPTDTRSIVFIITSTFGQGNAPEGGVKVEQWLKKEMNVDDDTINNNNNTKYNLNSNIHRRSYQTGKISLKWCTYAVCAIGSSAYSFFCGFGKLVDSAFQILGANRLAPLATCDALHQQYKSYNEWEETTVIALKKMYPHACVASKKSQPPLITQLPSPVRPTSYIEEQVSLHQSAQPTCISLKFGSNIGEIHQPKLIGPYSKENPFTADVLQNIELTGTDSYEQKSLAHQHLSLTSSPIQTRKVTIPSHFQIVNNDQYRSVRLITFSTTSLFYYPGDHVCILPENTLADVNGVILACGWQLGNRLLNEPCSLAALTKGKYRTIRQILTNFVDLTTTPRPHTLNTIATYVTDLSEQRQLFELVPP</sequence>
<dbReference type="SUPFAM" id="SSF56512">
    <property type="entry name" value="Nitric oxide (NO) synthase oxygenase domain"/>
    <property type="match status" value="1"/>
</dbReference>
<dbReference type="SUPFAM" id="SSF52218">
    <property type="entry name" value="Flavoproteins"/>
    <property type="match status" value="1"/>
</dbReference>
<comment type="cofactor">
    <cofactor evidence="3">
        <name>FAD</name>
        <dbReference type="ChEBI" id="CHEBI:57692"/>
    </cofactor>
</comment>
<keyword evidence="7" id="KW-0285">Flavoprotein</keyword>
<keyword evidence="12" id="KW-0112">Calmodulin-binding</keyword>
<organism evidence="17 18">
    <name type="scientific">Rotaria socialis</name>
    <dbReference type="NCBI Taxonomy" id="392032"/>
    <lineage>
        <taxon>Eukaryota</taxon>
        <taxon>Metazoa</taxon>
        <taxon>Spiralia</taxon>
        <taxon>Gnathifera</taxon>
        <taxon>Rotifera</taxon>
        <taxon>Eurotatoria</taxon>
        <taxon>Bdelloidea</taxon>
        <taxon>Philodinida</taxon>
        <taxon>Philodinidae</taxon>
        <taxon>Rotaria</taxon>
    </lineage>
</organism>
<evidence type="ECO:0000256" key="6">
    <source>
        <dbReference type="ARBA" id="ARBA00022617"/>
    </source>
</evidence>
<dbReference type="SUPFAM" id="SSF63380">
    <property type="entry name" value="Riboflavin synthase domain-like"/>
    <property type="match status" value="1"/>
</dbReference>
<dbReference type="Gene3D" id="3.40.50.360">
    <property type="match status" value="1"/>
</dbReference>
<dbReference type="InterPro" id="IPR004030">
    <property type="entry name" value="NOS_N"/>
</dbReference>
<evidence type="ECO:0000313" key="18">
    <source>
        <dbReference type="Proteomes" id="UP000663873"/>
    </source>
</evidence>
<dbReference type="InterPro" id="IPR017938">
    <property type="entry name" value="Riboflavin_synthase-like_b-brl"/>
</dbReference>
<keyword evidence="9" id="KW-0479">Metal-binding</keyword>
<dbReference type="EC" id="1.14.13.39" evidence="5"/>
<dbReference type="GO" id="GO:0010181">
    <property type="term" value="F:FMN binding"/>
    <property type="evidence" value="ECO:0007669"/>
    <property type="project" value="InterPro"/>
</dbReference>
<dbReference type="InterPro" id="IPR003097">
    <property type="entry name" value="CysJ-like_FAD-binding"/>
</dbReference>
<evidence type="ECO:0000256" key="1">
    <source>
        <dbReference type="ARBA" id="ARBA00001917"/>
    </source>
</evidence>
<accession>A0A820M840</accession>
<dbReference type="InterPro" id="IPR008254">
    <property type="entry name" value="Flavodoxin/NO_synth"/>
</dbReference>
<dbReference type="PANTHER" id="PTHR43410">
    <property type="entry name" value="NITRIC OXIDE SYNTHASE OXYGENASE"/>
    <property type="match status" value="1"/>
</dbReference>
<name>A0A820M840_9BILA</name>
<evidence type="ECO:0000256" key="2">
    <source>
        <dbReference type="ARBA" id="ARBA00001970"/>
    </source>
</evidence>
<reference evidence="17" key="1">
    <citation type="submission" date="2021-02" db="EMBL/GenBank/DDBJ databases">
        <authorList>
            <person name="Nowell W R."/>
        </authorList>
    </citation>
    <scope>NUCLEOTIDE SEQUENCE</scope>
</reference>
<dbReference type="InterPro" id="IPR050607">
    <property type="entry name" value="NOS"/>
</dbReference>
<dbReference type="Pfam" id="PF00667">
    <property type="entry name" value="FAD_binding_1"/>
    <property type="match status" value="1"/>
</dbReference>
<dbReference type="Pfam" id="PF00258">
    <property type="entry name" value="Flavodoxin_1"/>
    <property type="match status" value="1"/>
</dbReference>
<dbReference type="InterPro" id="IPR036119">
    <property type="entry name" value="NOS_N_sf"/>
</dbReference>
<dbReference type="PROSITE" id="PS50902">
    <property type="entry name" value="FLAVODOXIN_LIKE"/>
    <property type="match status" value="1"/>
</dbReference>
<feature type="domain" description="Flavodoxin-like" evidence="15">
    <location>
        <begin position="124"/>
        <end position="294"/>
    </location>
</feature>
<proteinExistence type="inferred from homology"/>
<dbReference type="Proteomes" id="UP000663873">
    <property type="component" value="Unassembled WGS sequence"/>
</dbReference>
<dbReference type="OrthoDB" id="1688044at2759"/>
<evidence type="ECO:0000313" key="16">
    <source>
        <dbReference type="EMBL" id="CAF3354497.1"/>
    </source>
</evidence>
<dbReference type="GO" id="GO:0006809">
    <property type="term" value="P:nitric oxide biosynthetic process"/>
    <property type="evidence" value="ECO:0007669"/>
    <property type="project" value="InterPro"/>
</dbReference>
<keyword evidence="18" id="KW-1185">Reference proteome</keyword>
<evidence type="ECO:0000256" key="12">
    <source>
        <dbReference type="ARBA" id="ARBA00022860"/>
    </source>
</evidence>
<dbReference type="InterPro" id="IPR001094">
    <property type="entry name" value="Flavdoxin-like"/>
</dbReference>
<dbReference type="InterPro" id="IPR044943">
    <property type="entry name" value="NOS_dom_1"/>
</dbReference>
<evidence type="ECO:0000256" key="8">
    <source>
        <dbReference type="ARBA" id="ARBA00022643"/>
    </source>
</evidence>